<keyword evidence="2" id="KW-1185">Reference proteome</keyword>
<dbReference type="AlphaFoldDB" id="A0A328D836"/>
<reference evidence="1 2" key="1">
    <citation type="submission" date="2018-06" db="EMBL/GenBank/DDBJ databases">
        <title>The Genome of Cuscuta australis (Dodder) Provides Insight into the Evolution of Plant Parasitism.</title>
        <authorList>
            <person name="Liu H."/>
        </authorList>
    </citation>
    <scope>NUCLEOTIDE SEQUENCE [LARGE SCALE GENOMIC DNA]</scope>
    <source>
        <strain evidence="2">cv. Yunnan</strain>
        <tissue evidence="1">Vines</tissue>
    </source>
</reference>
<name>A0A328D836_9ASTE</name>
<protein>
    <submittedName>
        <fullName evidence="1">Uncharacterized protein</fullName>
    </submittedName>
</protein>
<dbReference type="Proteomes" id="UP000249390">
    <property type="component" value="Unassembled WGS sequence"/>
</dbReference>
<dbReference type="EMBL" id="NQVE01000188">
    <property type="protein sequence ID" value="RAL41320.1"/>
    <property type="molecule type" value="Genomic_DNA"/>
</dbReference>
<organism evidence="1 2">
    <name type="scientific">Cuscuta australis</name>
    <dbReference type="NCBI Taxonomy" id="267555"/>
    <lineage>
        <taxon>Eukaryota</taxon>
        <taxon>Viridiplantae</taxon>
        <taxon>Streptophyta</taxon>
        <taxon>Embryophyta</taxon>
        <taxon>Tracheophyta</taxon>
        <taxon>Spermatophyta</taxon>
        <taxon>Magnoliopsida</taxon>
        <taxon>eudicotyledons</taxon>
        <taxon>Gunneridae</taxon>
        <taxon>Pentapetalae</taxon>
        <taxon>asterids</taxon>
        <taxon>lamiids</taxon>
        <taxon>Solanales</taxon>
        <taxon>Convolvulaceae</taxon>
        <taxon>Cuscuteae</taxon>
        <taxon>Cuscuta</taxon>
        <taxon>Cuscuta subgen. Grammica</taxon>
        <taxon>Cuscuta sect. Cleistogrammica</taxon>
    </lineage>
</organism>
<comment type="caution">
    <text evidence="1">The sequence shown here is derived from an EMBL/GenBank/DDBJ whole genome shotgun (WGS) entry which is preliminary data.</text>
</comment>
<sequence>MAQEIESPWCFLGKNIKQLRDAERMAMDELWGMQGECCGMYRGAEIHIFVKGAKQLVNLCIYSYSYWGEVEYPHNNSLGLSYVQSKDFVFVQFAEYLSLLEHLTLDVGLFSDKEVFNKVPILSNLKHLSLTSCLRGDLPRIQN</sequence>
<evidence type="ECO:0000313" key="1">
    <source>
        <dbReference type="EMBL" id="RAL41320.1"/>
    </source>
</evidence>
<gene>
    <name evidence="1" type="ORF">DM860_010114</name>
</gene>
<accession>A0A328D836</accession>
<proteinExistence type="predicted"/>
<evidence type="ECO:0000313" key="2">
    <source>
        <dbReference type="Proteomes" id="UP000249390"/>
    </source>
</evidence>